<sequence length="196" mass="22399">MSGPDDVLKFWLDECSPKDWYGGGPELDAEITERFQGLWSNVMDGIGSLWLTYPSGCLAYIILTDQFPRNMFRGTSRAFASDHLALEAAISAIGQDYDLRIDAPARCFFYMPLEHSENHFHQDRAVRLFKDRLDDYPEYLLHACAHREVIRRFGRFPFRNEALGRTSSPEEADWLANGGYMSTVNALREEEAHPAA</sequence>
<dbReference type="Pfam" id="PF06041">
    <property type="entry name" value="DUF924"/>
    <property type="match status" value="1"/>
</dbReference>
<proteinExistence type="predicted"/>
<reference evidence="1 2" key="1">
    <citation type="submission" date="2020-02" db="EMBL/GenBank/DDBJ databases">
        <title>Pseudoroseicyclus tamarix, sp. nov., isolated from offshore sediment of a Tamarix chinensis forest.</title>
        <authorList>
            <person name="Gai Y."/>
        </authorList>
    </citation>
    <scope>NUCLEOTIDE SEQUENCE [LARGE SCALE GENOMIC DNA]</scope>
    <source>
        <strain evidence="1 2">CLL3-39</strain>
    </source>
</reference>
<gene>
    <name evidence="1" type="ORF">GZA08_05680</name>
</gene>
<dbReference type="RefSeq" id="WP_163890796.1">
    <property type="nucleotide sequence ID" value="NZ_JAAFYS010000001.1"/>
</dbReference>
<protein>
    <submittedName>
        <fullName evidence="1">DUF924 domain-containing protein</fullName>
    </submittedName>
</protein>
<evidence type="ECO:0000313" key="1">
    <source>
        <dbReference type="EMBL" id="NDV00459.1"/>
    </source>
</evidence>
<dbReference type="Gene3D" id="1.25.40.10">
    <property type="entry name" value="Tetratricopeptide repeat domain"/>
    <property type="match status" value="1"/>
</dbReference>
<dbReference type="EMBL" id="JAAGAB010000001">
    <property type="protein sequence ID" value="NDV00459.1"/>
    <property type="molecule type" value="Genomic_DNA"/>
</dbReference>
<accession>A0A6B2JV04</accession>
<comment type="caution">
    <text evidence="1">The sequence shown here is derived from an EMBL/GenBank/DDBJ whole genome shotgun (WGS) entry which is preliminary data.</text>
</comment>
<organism evidence="1 2">
    <name type="scientific">Pseudoroseicyclus tamaricis</name>
    <dbReference type="NCBI Taxonomy" id="2705421"/>
    <lineage>
        <taxon>Bacteria</taxon>
        <taxon>Pseudomonadati</taxon>
        <taxon>Pseudomonadota</taxon>
        <taxon>Alphaproteobacteria</taxon>
        <taxon>Rhodobacterales</taxon>
        <taxon>Paracoccaceae</taxon>
        <taxon>Pseudoroseicyclus</taxon>
    </lineage>
</organism>
<dbReference type="Gene3D" id="1.20.58.320">
    <property type="entry name" value="TPR-like"/>
    <property type="match status" value="1"/>
</dbReference>
<keyword evidence="2" id="KW-1185">Reference proteome</keyword>
<dbReference type="InterPro" id="IPR010323">
    <property type="entry name" value="DUF924"/>
</dbReference>
<evidence type="ECO:0000313" key="2">
    <source>
        <dbReference type="Proteomes" id="UP000474757"/>
    </source>
</evidence>
<dbReference type="Proteomes" id="UP000474757">
    <property type="component" value="Unassembled WGS sequence"/>
</dbReference>
<dbReference type="InterPro" id="IPR011990">
    <property type="entry name" value="TPR-like_helical_dom_sf"/>
</dbReference>
<dbReference type="AlphaFoldDB" id="A0A6B2JV04"/>
<dbReference type="SUPFAM" id="SSF48452">
    <property type="entry name" value="TPR-like"/>
    <property type="match status" value="1"/>
</dbReference>
<name>A0A6B2JV04_9RHOB</name>